<proteinExistence type="inferred from homology"/>
<comment type="similarity">
    <text evidence="1 3">Belongs to the short-chain dehydrogenases/reductases (SDR) family.</text>
</comment>
<reference evidence="4 5" key="1">
    <citation type="journal article" date="2019" name="Front. Microbiol.">
        <title>Genomic Features for Desiccation Tolerance and Sugar Biosynthesis in the Extremophile Gloeocapsopsis sp. UTEX B3054.</title>
        <authorList>
            <person name="Urrejola C."/>
            <person name="Alcorta J."/>
            <person name="Salas L."/>
            <person name="Vasquez M."/>
            <person name="Polz M.F."/>
            <person name="Vicuna R."/>
            <person name="Diez B."/>
        </authorList>
    </citation>
    <scope>NUCLEOTIDE SEQUENCE [LARGE SCALE GENOMIC DNA]</scope>
    <source>
        <strain evidence="4 5">1H9</strain>
    </source>
</reference>
<dbReference type="PROSITE" id="PS00061">
    <property type="entry name" value="ADH_SHORT"/>
    <property type="match status" value="1"/>
</dbReference>
<dbReference type="PANTHER" id="PTHR44196">
    <property type="entry name" value="DEHYDROGENASE/REDUCTASE SDR FAMILY MEMBER 7B"/>
    <property type="match status" value="1"/>
</dbReference>
<evidence type="ECO:0000313" key="5">
    <source>
        <dbReference type="Proteomes" id="UP000441797"/>
    </source>
</evidence>
<evidence type="ECO:0000256" key="2">
    <source>
        <dbReference type="ARBA" id="ARBA00023002"/>
    </source>
</evidence>
<dbReference type="CDD" id="cd05374">
    <property type="entry name" value="17beta-HSD-like_SDR_c"/>
    <property type="match status" value="1"/>
</dbReference>
<dbReference type="GO" id="GO:0016491">
    <property type="term" value="F:oxidoreductase activity"/>
    <property type="evidence" value="ECO:0007669"/>
    <property type="project" value="UniProtKB-KW"/>
</dbReference>
<dbReference type="GO" id="GO:0016020">
    <property type="term" value="C:membrane"/>
    <property type="evidence" value="ECO:0007669"/>
    <property type="project" value="TreeGrafter"/>
</dbReference>
<dbReference type="PANTHER" id="PTHR44196:SF1">
    <property type="entry name" value="DEHYDROGENASE_REDUCTASE SDR FAMILY MEMBER 7B"/>
    <property type="match status" value="1"/>
</dbReference>
<evidence type="ECO:0000313" key="4">
    <source>
        <dbReference type="EMBL" id="MUL39552.1"/>
    </source>
</evidence>
<name>A0A6N8G4G6_9CHRO</name>
<protein>
    <submittedName>
        <fullName evidence="4">Oxidoreductase</fullName>
    </submittedName>
</protein>
<dbReference type="SUPFAM" id="SSF51735">
    <property type="entry name" value="NAD(P)-binding Rossmann-fold domains"/>
    <property type="match status" value="1"/>
</dbReference>
<dbReference type="EMBL" id="NAPY01000098">
    <property type="protein sequence ID" value="MUL39552.1"/>
    <property type="molecule type" value="Genomic_DNA"/>
</dbReference>
<dbReference type="Proteomes" id="UP000441797">
    <property type="component" value="Unassembled WGS sequence"/>
</dbReference>
<dbReference type="Pfam" id="PF00106">
    <property type="entry name" value="adh_short"/>
    <property type="match status" value="1"/>
</dbReference>
<keyword evidence="5" id="KW-1185">Reference proteome</keyword>
<dbReference type="AlphaFoldDB" id="A0A6N8G4G6"/>
<organism evidence="4 5">
    <name type="scientific">Gloeocapsopsis dulcis AAB1 = 1H9</name>
    <dbReference type="NCBI Taxonomy" id="1433147"/>
    <lineage>
        <taxon>Bacteria</taxon>
        <taxon>Bacillati</taxon>
        <taxon>Cyanobacteriota</taxon>
        <taxon>Cyanophyceae</taxon>
        <taxon>Oscillatoriophycideae</taxon>
        <taxon>Chroococcales</taxon>
        <taxon>Chroococcaceae</taxon>
        <taxon>Gloeocapsopsis</taxon>
        <taxon>Gloeocapsopsis dulcis</taxon>
    </lineage>
</organism>
<dbReference type="PRINTS" id="PR00080">
    <property type="entry name" value="SDRFAMILY"/>
</dbReference>
<dbReference type="InterPro" id="IPR036291">
    <property type="entry name" value="NAD(P)-bd_dom_sf"/>
</dbReference>
<evidence type="ECO:0000256" key="1">
    <source>
        <dbReference type="ARBA" id="ARBA00006484"/>
    </source>
</evidence>
<dbReference type="InterPro" id="IPR002347">
    <property type="entry name" value="SDR_fam"/>
</dbReference>
<sequence length="284" mass="30857">MKAILVTGASSGIGYGVVKEFAACGYQVFGSVRKEDDARRLTNEIGSSFTPLLFDVTDSKALQNAARQVTSLVKHSGLAGIVNNAGIATSGPLAYQPIDEIRWQFEVNVIAPIAVIQAFLPLLKARQSPTSRPGRIINISSVGGKIAAPFIGAYAGSKHALEGISHSLRRELQLHNTDVIVVAPGAVNTPIWDKESAQDLSQYAATEYAKPLQAFQRYITGLGKAGYSPEHVGRFVRKVFELQKPKARYAVVSNPIPNWVLPLALPDRWLDKIIGRNFELLPKQ</sequence>
<evidence type="ECO:0000256" key="3">
    <source>
        <dbReference type="RuleBase" id="RU000363"/>
    </source>
</evidence>
<dbReference type="InterPro" id="IPR020904">
    <property type="entry name" value="Sc_DH/Rdtase_CS"/>
</dbReference>
<dbReference type="PRINTS" id="PR00081">
    <property type="entry name" value="GDHRDH"/>
</dbReference>
<keyword evidence="2" id="KW-0560">Oxidoreductase</keyword>
<dbReference type="Gene3D" id="3.40.50.720">
    <property type="entry name" value="NAD(P)-binding Rossmann-like Domain"/>
    <property type="match status" value="1"/>
</dbReference>
<gene>
    <name evidence="4" type="ORF">BWI75_25685</name>
</gene>
<comment type="caution">
    <text evidence="4">The sequence shown here is derived from an EMBL/GenBank/DDBJ whole genome shotgun (WGS) entry which is preliminary data.</text>
</comment>
<accession>A0A6N8G4G6</accession>